<evidence type="ECO:0000256" key="4">
    <source>
        <dbReference type="ARBA" id="ARBA00022496"/>
    </source>
</evidence>
<dbReference type="SUPFAM" id="SSF53807">
    <property type="entry name" value="Helical backbone' metal receptor"/>
    <property type="match status" value="1"/>
</dbReference>
<dbReference type="AlphaFoldDB" id="A0A1X1EM18"/>
<evidence type="ECO:0000256" key="2">
    <source>
        <dbReference type="ARBA" id="ARBA00008814"/>
    </source>
</evidence>
<keyword evidence="8" id="KW-1185">Reference proteome</keyword>
<comment type="subcellular location">
    <subcellularLocation>
        <location evidence="1">Cell envelope</location>
    </subcellularLocation>
</comment>
<feature type="domain" description="Fe/B12 periplasmic-binding" evidence="6">
    <location>
        <begin position="41"/>
        <end position="305"/>
    </location>
</feature>
<evidence type="ECO:0000259" key="6">
    <source>
        <dbReference type="PROSITE" id="PS50983"/>
    </source>
</evidence>
<comment type="caution">
    <text evidence="7">The sequence shown here is derived from an EMBL/GenBank/DDBJ whole genome shotgun (WGS) entry which is preliminary data.</text>
</comment>
<dbReference type="EMBL" id="MLJI01000002">
    <property type="protein sequence ID" value="ORM89965.1"/>
    <property type="molecule type" value="Genomic_DNA"/>
</dbReference>
<reference evidence="7 8" key="1">
    <citation type="journal article" date="2017" name="Antonie Van Leeuwenhoek">
        <title>Phylogenomic resolution of the bacterial genus Pantoea and its relationship with Erwinia and Tatumella.</title>
        <authorList>
            <person name="Palmer M."/>
            <person name="Steenkamp E.T."/>
            <person name="Coetzee M.P."/>
            <person name="Chan W.Y."/>
            <person name="van Zyl E."/>
            <person name="De Maayer P."/>
            <person name="Coutinho T.A."/>
            <person name="Blom J."/>
            <person name="Smits T.H."/>
            <person name="Duffy B."/>
            <person name="Venter S.N."/>
        </authorList>
    </citation>
    <scope>NUCLEOTIDE SEQUENCE [LARGE SCALE GENOMIC DNA]</scope>
    <source>
        <strain evidence="7 8">LMG 2657</strain>
    </source>
</reference>
<organism evidence="7 8">
    <name type="scientific">Pantoea cypripedii</name>
    <name type="common">Pectobacterium cypripedii</name>
    <name type="synonym">Erwinia cypripedii</name>
    <dbReference type="NCBI Taxonomy" id="55209"/>
    <lineage>
        <taxon>Bacteria</taxon>
        <taxon>Pseudomonadati</taxon>
        <taxon>Pseudomonadota</taxon>
        <taxon>Gammaproteobacteria</taxon>
        <taxon>Enterobacterales</taxon>
        <taxon>Erwiniaceae</taxon>
        <taxon>Pantoea</taxon>
    </lineage>
</organism>
<evidence type="ECO:0000256" key="5">
    <source>
        <dbReference type="ARBA" id="ARBA00022729"/>
    </source>
</evidence>
<proteinExistence type="inferred from homology"/>
<dbReference type="InterPro" id="IPR002491">
    <property type="entry name" value="ABC_transptr_periplasmic_BD"/>
</dbReference>
<dbReference type="InterPro" id="IPR051313">
    <property type="entry name" value="Bact_iron-sidero_bind"/>
</dbReference>
<dbReference type="Gene3D" id="3.40.50.1980">
    <property type="entry name" value="Nitrogenase molybdenum iron protein domain"/>
    <property type="match status" value="2"/>
</dbReference>
<dbReference type="PANTHER" id="PTHR30532:SF1">
    <property type="entry name" value="IRON(3+)-HYDROXAMATE-BINDING PROTEIN FHUD"/>
    <property type="match status" value="1"/>
</dbReference>
<dbReference type="Proteomes" id="UP000193749">
    <property type="component" value="Unassembled WGS sequence"/>
</dbReference>
<dbReference type="PANTHER" id="PTHR30532">
    <property type="entry name" value="IRON III DICITRATE-BINDING PERIPLASMIC PROTEIN"/>
    <property type="match status" value="1"/>
</dbReference>
<dbReference type="Pfam" id="PF01497">
    <property type="entry name" value="Peripla_BP_2"/>
    <property type="match status" value="1"/>
</dbReference>
<evidence type="ECO:0000313" key="8">
    <source>
        <dbReference type="Proteomes" id="UP000193749"/>
    </source>
</evidence>
<dbReference type="PROSITE" id="PS50983">
    <property type="entry name" value="FE_B12_PBP"/>
    <property type="match status" value="1"/>
</dbReference>
<sequence length="318" mass="33872">MVSSGCASVSRRHFLRLSALLGLQFTLAQGRAAEVPPSGKRIIVLDWMLTESLLLLGITPVAVANPDGFRQTFHAVTLPAAVADVGLIYQPNLELLTLLRPELIIITPAHAVIAPLLQRIAPILTVGEADSYGRYAFDQASAALMTLGHFFNRVAIAQAVIFRAQHLFATARKRLAMLPGAAQRKVFIVQFIDEAFVRLAGAGSLYGDLLARLGVTNACHAPTAVSGFATTGYDALYAEPEALLIAFSPMPISVRLMLQHNPVWQALPFRQPGHHLFIPPTPANGGVISAIAFTDALACAITSAASSHAGPPCSWVNS</sequence>
<dbReference type="STRING" id="55209.HA50_25620"/>
<dbReference type="GO" id="GO:1901678">
    <property type="term" value="P:iron coordination entity transport"/>
    <property type="evidence" value="ECO:0007669"/>
    <property type="project" value="UniProtKB-ARBA"/>
</dbReference>
<keyword evidence="3" id="KW-0813">Transport</keyword>
<gene>
    <name evidence="7" type="ORF">HA50_25620</name>
</gene>
<protein>
    <recommendedName>
        <fullName evidence="6">Fe/B12 periplasmic-binding domain-containing protein</fullName>
    </recommendedName>
</protein>
<evidence type="ECO:0000256" key="3">
    <source>
        <dbReference type="ARBA" id="ARBA00022448"/>
    </source>
</evidence>
<dbReference type="GO" id="GO:0030288">
    <property type="term" value="C:outer membrane-bounded periplasmic space"/>
    <property type="evidence" value="ECO:0007669"/>
    <property type="project" value="TreeGrafter"/>
</dbReference>
<evidence type="ECO:0000313" key="7">
    <source>
        <dbReference type="EMBL" id="ORM89965.1"/>
    </source>
</evidence>
<evidence type="ECO:0000256" key="1">
    <source>
        <dbReference type="ARBA" id="ARBA00004196"/>
    </source>
</evidence>
<comment type="similarity">
    <text evidence="2">Belongs to the bacterial solute-binding protein 8 family.</text>
</comment>
<keyword evidence="4" id="KW-0406">Ion transport</keyword>
<accession>A0A1X1EM18</accession>
<keyword evidence="5" id="KW-0732">Signal</keyword>
<dbReference type="RefSeq" id="WP_084879681.1">
    <property type="nucleotide sequence ID" value="NZ_JAGGMY010000002.1"/>
</dbReference>
<keyword evidence="4" id="KW-0408">Iron</keyword>
<name>A0A1X1EM18_PANCY</name>
<dbReference type="OrthoDB" id="6160519at2"/>
<keyword evidence="4" id="KW-0410">Iron transport</keyword>